<dbReference type="Pfam" id="PF04195">
    <property type="entry name" value="Transposase_28"/>
    <property type="match status" value="1"/>
</dbReference>
<evidence type="ECO:0000259" key="3">
    <source>
        <dbReference type="Pfam" id="PF04195"/>
    </source>
</evidence>
<dbReference type="InterPro" id="IPR007321">
    <property type="entry name" value="Transposase_28"/>
</dbReference>
<evidence type="ECO:0000313" key="5">
    <source>
        <dbReference type="EnsemblPlants" id="KEH22184"/>
    </source>
</evidence>
<dbReference type="AlphaFoldDB" id="A0A072TXF6"/>
<reference evidence="5" key="3">
    <citation type="submission" date="2015-04" db="UniProtKB">
        <authorList>
            <consortium name="EnsemblPlants"/>
        </authorList>
    </citation>
    <scope>IDENTIFICATION</scope>
    <source>
        <strain evidence="5">cv. Jemalong A17</strain>
    </source>
</reference>
<gene>
    <name evidence="4" type="ordered locus">MTR_7g034050</name>
</gene>
<name>A0A072TXF6_MEDTR</name>
<feature type="region of interest" description="Disordered" evidence="2">
    <location>
        <begin position="294"/>
        <end position="326"/>
    </location>
</feature>
<evidence type="ECO:0000256" key="1">
    <source>
        <dbReference type="SAM" id="Coils"/>
    </source>
</evidence>
<proteinExistence type="predicted"/>
<feature type="domain" description="Transposase (putative) gypsy type" evidence="3">
    <location>
        <begin position="97"/>
        <end position="156"/>
    </location>
</feature>
<dbReference type="PANTHER" id="PTHR31099:SF49">
    <property type="entry name" value="MYOSIN HEAVY CHAIN-LIKE PROTEIN"/>
    <property type="match status" value="1"/>
</dbReference>
<feature type="region of interest" description="Disordered" evidence="2">
    <location>
        <begin position="1"/>
        <end position="27"/>
    </location>
</feature>
<feature type="compositionally biased region" description="Low complexity" evidence="2">
    <location>
        <begin position="1"/>
        <end position="22"/>
    </location>
</feature>
<evidence type="ECO:0000313" key="4">
    <source>
        <dbReference type="EMBL" id="KEH22184.1"/>
    </source>
</evidence>
<organism evidence="4 6">
    <name type="scientific">Medicago truncatula</name>
    <name type="common">Barrel medic</name>
    <name type="synonym">Medicago tribuloides</name>
    <dbReference type="NCBI Taxonomy" id="3880"/>
    <lineage>
        <taxon>Eukaryota</taxon>
        <taxon>Viridiplantae</taxon>
        <taxon>Streptophyta</taxon>
        <taxon>Embryophyta</taxon>
        <taxon>Tracheophyta</taxon>
        <taxon>Spermatophyta</taxon>
        <taxon>Magnoliopsida</taxon>
        <taxon>eudicotyledons</taxon>
        <taxon>Gunneridae</taxon>
        <taxon>Pentapetalae</taxon>
        <taxon>rosids</taxon>
        <taxon>fabids</taxon>
        <taxon>Fabales</taxon>
        <taxon>Fabaceae</taxon>
        <taxon>Papilionoideae</taxon>
        <taxon>50 kb inversion clade</taxon>
        <taxon>NPAAA clade</taxon>
        <taxon>Hologalegina</taxon>
        <taxon>IRL clade</taxon>
        <taxon>Trifolieae</taxon>
        <taxon>Medicago</taxon>
    </lineage>
</organism>
<reference evidence="4 6" key="2">
    <citation type="journal article" date="2014" name="BMC Genomics">
        <title>An improved genome release (version Mt4.0) for the model legume Medicago truncatula.</title>
        <authorList>
            <person name="Tang H."/>
            <person name="Krishnakumar V."/>
            <person name="Bidwell S."/>
            <person name="Rosen B."/>
            <person name="Chan A."/>
            <person name="Zhou S."/>
            <person name="Gentzbittel L."/>
            <person name="Childs K.L."/>
            <person name="Yandell M."/>
            <person name="Gundlach H."/>
            <person name="Mayer K.F."/>
            <person name="Schwartz D.C."/>
            <person name="Town C.D."/>
        </authorList>
    </citation>
    <scope>GENOME REANNOTATION</scope>
    <source>
        <strain evidence="4">A17</strain>
        <strain evidence="5 6">cv. Jemalong A17</strain>
    </source>
</reference>
<dbReference type="PANTHER" id="PTHR31099">
    <property type="entry name" value="OS06G0165300 PROTEIN"/>
    <property type="match status" value="1"/>
</dbReference>
<accession>A0A072TXF6</accession>
<dbReference type="HOGENOM" id="CLU_043608_0_0_1"/>
<keyword evidence="6" id="KW-1185">Reference proteome</keyword>
<feature type="compositionally biased region" description="Basic and acidic residues" evidence="2">
    <location>
        <begin position="299"/>
        <end position="316"/>
    </location>
</feature>
<dbReference type="EnsemblPlants" id="KEH22184">
    <property type="protein sequence ID" value="KEH22184"/>
    <property type="gene ID" value="MTR_7g034050"/>
</dbReference>
<feature type="coiled-coil region" evidence="1">
    <location>
        <begin position="397"/>
        <end position="459"/>
    </location>
</feature>
<reference evidence="4 6" key="1">
    <citation type="journal article" date="2011" name="Nature">
        <title>The Medicago genome provides insight into the evolution of rhizobial symbioses.</title>
        <authorList>
            <person name="Young N.D."/>
            <person name="Debelle F."/>
            <person name="Oldroyd G.E."/>
            <person name="Geurts R."/>
            <person name="Cannon S.B."/>
            <person name="Udvardi M.K."/>
            <person name="Benedito V.A."/>
            <person name="Mayer K.F."/>
            <person name="Gouzy J."/>
            <person name="Schoof H."/>
            <person name="Van de Peer Y."/>
            <person name="Proost S."/>
            <person name="Cook D.R."/>
            <person name="Meyers B.C."/>
            <person name="Spannagl M."/>
            <person name="Cheung F."/>
            <person name="De Mita S."/>
            <person name="Krishnakumar V."/>
            <person name="Gundlach H."/>
            <person name="Zhou S."/>
            <person name="Mudge J."/>
            <person name="Bharti A.K."/>
            <person name="Murray J.D."/>
            <person name="Naoumkina M.A."/>
            <person name="Rosen B."/>
            <person name="Silverstein K.A."/>
            <person name="Tang H."/>
            <person name="Rombauts S."/>
            <person name="Zhao P.X."/>
            <person name="Zhou P."/>
            <person name="Barbe V."/>
            <person name="Bardou P."/>
            <person name="Bechner M."/>
            <person name="Bellec A."/>
            <person name="Berger A."/>
            <person name="Berges H."/>
            <person name="Bidwell S."/>
            <person name="Bisseling T."/>
            <person name="Choisne N."/>
            <person name="Couloux A."/>
            <person name="Denny R."/>
            <person name="Deshpande S."/>
            <person name="Dai X."/>
            <person name="Doyle J.J."/>
            <person name="Dudez A.M."/>
            <person name="Farmer A.D."/>
            <person name="Fouteau S."/>
            <person name="Franken C."/>
            <person name="Gibelin C."/>
            <person name="Gish J."/>
            <person name="Goldstein S."/>
            <person name="Gonzalez A.J."/>
            <person name="Green P.J."/>
            <person name="Hallab A."/>
            <person name="Hartog M."/>
            <person name="Hua A."/>
            <person name="Humphray S.J."/>
            <person name="Jeong D.H."/>
            <person name="Jing Y."/>
            <person name="Jocker A."/>
            <person name="Kenton S.M."/>
            <person name="Kim D.J."/>
            <person name="Klee K."/>
            <person name="Lai H."/>
            <person name="Lang C."/>
            <person name="Lin S."/>
            <person name="Macmil S.L."/>
            <person name="Magdelenat G."/>
            <person name="Matthews L."/>
            <person name="McCorrison J."/>
            <person name="Monaghan E.L."/>
            <person name="Mun J.H."/>
            <person name="Najar F.Z."/>
            <person name="Nicholson C."/>
            <person name="Noirot C."/>
            <person name="O'Bleness M."/>
            <person name="Paule C.R."/>
            <person name="Poulain J."/>
            <person name="Prion F."/>
            <person name="Qin B."/>
            <person name="Qu C."/>
            <person name="Retzel E.F."/>
            <person name="Riddle C."/>
            <person name="Sallet E."/>
            <person name="Samain S."/>
            <person name="Samson N."/>
            <person name="Sanders I."/>
            <person name="Saurat O."/>
            <person name="Scarpelli C."/>
            <person name="Schiex T."/>
            <person name="Segurens B."/>
            <person name="Severin A.J."/>
            <person name="Sherrier D.J."/>
            <person name="Shi R."/>
            <person name="Sims S."/>
            <person name="Singer S.R."/>
            <person name="Sinharoy S."/>
            <person name="Sterck L."/>
            <person name="Viollet A."/>
            <person name="Wang B.B."/>
            <person name="Wang K."/>
            <person name="Wang M."/>
            <person name="Wang X."/>
            <person name="Warfsmann J."/>
            <person name="Weissenbach J."/>
            <person name="White D.D."/>
            <person name="White J.D."/>
            <person name="Wiley G.B."/>
            <person name="Wincker P."/>
            <person name="Xing Y."/>
            <person name="Yang L."/>
            <person name="Yao Z."/>
            <person name="Ying F."/>
            <person name="Zhai J."/>
            <person name="Zhou L."/>
            <person name="Zuber A."/>
            <person name="Denarie J."/>
            <person name="Dixon R.A."/>
            <person name="May G.D."/>
            <person name="Schwartz D.C."/>
            <person name="Rogers J."/>
            <person name="Quetier F."/>
            <person name="Town C.D."/>
            <person name="Roe B.A."/>
        </authorList>
    </citation>
    <scope>NUCLEOTIDE SEQUENCE [LARGE SCALE GENOMIC DNA]</scope>
    <source>
        <strain evidence="4">A17</strain>
        <strain evidence="5 6">cv. Jemalong A17</strain>
    </source>
</reference>
<keyword evidence="1" id="KW-0175">Coiled coil</keyword>
<dbReference type="EMBL" id="CM001223">
    <property type="protein sequence ID" value="KEH22184.1"/>
    <property type="molecule type" value="Genomic_DNA"/>
</dbReference>
<sequence length="490" mass="55046">MSDQSASSSSDPPSISDTSSAAVSKESDSDAVPEEICHSSIYVDYNNTFKLYTCLVNPSRKDFFDIFPCENGEFVYHSPRNPKTEYYTYVYDCFFKKLGVRLPFTDFQCEILRILNVAPTQLHPGAWSFVRSFEVICRGIGFSPSAYAFFNFFLAKLSSNSWVYMSNFSGRPLVRPYHASWKGTHSFKEKFFRVRPGPNFSRLFHDESGDPLFPFYWTKNPRSKIRLRTLPKSDADDQLISLLRQATPVHASEVLGNERDCAKLASLLRSAGMAPLTKEERRAARAQQVVVQGIAHSSPRPDEHIGGSTAHPKDPPLRTNSKNSRPNFSMVVIPEVVEEHVELEASEPPPYVGSSGTRRSELATFKSGADDPSLWDVEFPFSHTLNEAKITPLEERCAELENSFNRVNSKLAKAESDFQLSSEKYQALEKAKTKIQSLMVAAQEEQDKAQARLSELTSQGVVDYDNGFHDALGQVQEKFPSLDLDGINPD</sequence>
<protein>
    <recommendedName>
        <fullName evidence="3">Transposase (putative) gypsy type domain-containing protein</fullName>
    </recommendedName>
</protein>
<evidence type="ECO:0000313" key="6">
    <source>
        <dbReference type="Proteomes" id="UP000002051"/>
    </source>
</evidence>
<dbReference type="Proteomes" id="UP000002051">
    <property type="component" value="Unassembled WGS sequence"/>
</dbReference>
<evidence type="ECO:0000256" key="2">
    <source>
        <dbReference type="SAM" id="MobiDB-lite"/>
    </source>
</evidence>